<comment type="similarity">
    <text evidence="2 8">Belongs to the nucleobase:cation symporter-2 (NCS2) (TC 2.A.40) family. Azg-like subfamily.</text>
</comment>
<dbReference type="EnsemblBacteria" id="AAS96586">
    <property type="protein sequence ID" value="AAS96586"/>
    <property type="gene ID" value="DVU_2113"/>
</dbReference>
<dbReference type="EMBL" id="AE017285">
    <property type="protein sequence ID" value="AAS96586.1"/>
    <property type="molecule type" value="Genomic_DNA"/>
</dbReference>
<proteinExistence type="inferred from homology"/>
<dbReference type="PhylomeDB" id="Q72A84"/>
<feature type="transmembrane region" description="Helical" evidence="9">
    <location>
        <begin position="423"/>
        <end position="440"/>
    </location>
</feature>
<feature type="transmembrane region" description="Helical" evidence="9">
    <location>
        <begin position="201"/>
        <end position="224"/>
    </location>
</feature>
<evidence type="ECO:0000256" key="6">
    <source>
        <dbReference type="ARBA" id="ARBA00022989"/>
    </source>
</evidence>
<feature type="transmembrane region" description="Helical" evidence="9">
    <location>
        <begin position="142"/>
        <end position="162"/>
    </location>
</feature>
<dbReference type="Pfam" id="PF00860">
    <property type="entry name" value="Xan_ur_permease"/>
    <property type="match status" value="1"/>
</dbReference>
<dbReference type="OrthoDB" id="9808458at2"/>
<comment type="subcellular location">
    <subcellularLocation>
        <location evidence="1 8">Cell membrane</location>
        <topology evidence="1 8">Multi-pass membrane protein</topology>
    </subcellularLocation>
</comment>
<dbReference type="PANTHER" id="PTHR43337:SF1">
    <property type="entry name" value="XANTHINE_URACIL PERMEASE C887.17-RELATED"/>
    <property type="match status" value="1"/>
</dbReference>
<dbReference type="GO" id="GO:0005345">
    <property type="term" value="F:purine nucleobase transmembrane transporter activity"/>
    <property type="evidence" value="ECO:0007669"/>
    <property type="project" value="TreeGrafter"/>
</dbReference>
<dbReference type="STRING" id="882.DVU_2113"/>
<protein>
    <submittedName>
        <fullName evidence="10">Xanthine/uracil permease family protein</fullName>
    </submittedName>
</protein>
<gene>
    <name evidence="10" type="ordered locus">DVU_2113</name>
</gene>
<feature type="transmembrane region" description="Helical" evidence="9">
    <location>
        <begin position="26"/>
        <end position="44"/>
    </location>
</feature>
<keyword evidence="5 8" id="KW-0812">Transmembrane</keyword>
<feature type="transmembrane region" description="Helical" evidence="9">
    <location>
        <begin position="384"/>
        <end position="411"/>
    </location>
</feature>
<dbReference type="HOGENOM" id="CLU_024508_0_1_7"/>
<feature type="transmembrane region" description="Helical" evidence="9">
    <location>
        <begin position="174"/>
        <end position="194"/>
    </location>
</feature>
<dbReference type="PANTHER" id="PTHR43337">
    <property type="entry name" value="XANTHINE/URACIL PERMEASE C887.17-RELATED"/>
    <property type="match status" value="1"/>
</dbReference>
<dbReference type="GO" id="GO:0005886">
    <property type="term" value="C:plasma membrane"/>
    <property type="evidence" value="ECO:0007669"/>
    <property type="project" value="UniProtKB-SubCell"/>
</dbReference>
<feature type="transmembrane region" description="Helical" evidence="9">
    <location>
        <begin position="92"/>
        <end position="121"/>
    </location>
</feature>
<evidence type="ECO:0000256" key="7">
    <source>
        <dbReference type="ARBA" id="ARBA00023136"/>
    </source>
</evidence>
<evidence type="ECO:0000256" key="1">
    <source>
        <dbReference type="ARBA" id="ARBA00004651"/>
    </source>
</evidence>
<evidence type="ECO:0000256" key="5">
    <source>
        <dbReference type="ARBA" id="ARBA00022692"/>
    </source>
</evidence>
<keyword evidence="11" id="KW-1185">Reference proteome</keyword>
<reference evidence="10 11" key="1">
    <citation type="journal article" date="2004" name="Nat. Biotechnol.">
        <title>The genome sequence of the anaerobic, sulfate-reducing bacterium Desulfovibrio vulgaris Hildenborough.</title>
        <authorList>
            <person name="Heidelberg J.F."/>
            <person name="Seshadri R."/>
            <person name="Haveman S.A."/>
            <person name="Hemme C.L."/>
            <person name="Paulsen I.T."/>
            <person name="Kolonay J.F."/>
            <person name="Eisen J.A."/>
            <person name="Ward N."/>
            <person name="Methe B."/>
            <person name="Brinkac L.M."/>
            <person name="Daugherty S.C."/>
            <person name="Deboy R.T."/>
            <person name="Dodson R.J."/>
            <person name="Durkin A.S."/>
            <person name="Madupu R."/>
            <person name="Nelson W.C."/>
            <person name="Sullivan S.A."/>
            <person name="Fouts D."/>
            <person name="Haft D.H."/>
            <person name="Selengut J."/>
            <person name="Peterson J.D."/>
            <person name="Davidsen T.M."/>
            <person name="Zafar N."/>
            <person name="Zhou L."/>
            <person name="Radune D."/>
            <person name="Dimitrov G."/>
            <person name="Hance M."/>
            <person name="Tran K."/>
            <person name="Khouri H."/>
            <person name="Gill J."/>
            <person name="Utterback T.R."/>
            <person name="Feldblyum T.V."/>
            <person name="Wall J.D."/>
            <person name="Voordouw G."/>
            <person name="Fraser C.M."/>
        </authorList>
    </citation>
    <scope>NUCLEOTIDE SEQUENCE [LARGE SCALE GENOMIC DNA]</scope>
    <source>
        <strain evidence="11">ATCC 29579 / DSM 644 / NCIMB 8303 / VKM B-1760 / Hildenborough</strain>
    </source>
</reference>
<sequence>MMAGAAGVLERLFRIREKGSTVRTEILGGITTFVAVSYIIFVNPSILADAGIPKEAAIASTIWAATATTLLMGLWANFPVAVAPGMGLNAFFAYYVCGVLGLPWQVALGAVFISGVIFLLLTVTRVRQIIIDAVPMNLKCSIVVGIGLFIAFIGLKSAGIVVSNPATFVTTGNLAKAEPLLACTGLILTAVLMARNVRGAILIGILVTTGLGMAVGAVPMPTGMDSVMSFNLPSLTPTLMQLDIMGAIKYGLFSILFTFTIVDLFDNMGTLIGLSRKAGLMDDKGHIPNLDKALVTDSVGTVLSSFLGTSTVTSYVESAAGIAEGARTGLAAVVTAILFMFALVFAPLVGLVPAFATAPALVIVGALMMMEVRHVDFTDFTEAFPAFMTIVMMPLTFSIASGFGFGFISYAFVKTCSGRAREVSPVMWLIAIAFIFNFALRSH</sequence>
<evidence type="ECO:0000256" key="3">
    <source>
        <dbReference type="ARBA" id="ARBA00022448"/>
    </source>
</evidence>
<evidence type="ECO:0000313" key="10">
    <source>
        <dbReference type="EMBL" id="AAS96586.1"/>
    </source>
</evidence>
<feature type="transmembrane region" description="Helical" evidence="9">
    <location>
        <begin position="56"/>
        <end position="80"/>
    </location>
</feature>
<accession>Q72A84</accession>
<dbReference type="PaxDb" id="882-DVU_2113"/>
<evidence type="ECO:0000256" key="4">
    <source>
        <dbReference type="ARBA" id="ARBA00022475"/>
    </source>
</evidence>
<keyword evidence="4 8" id="KW-1003">Cell membrane</keyword>
<dbReference type="eggNOG" id="COG2252">
    <property type="taxonomic scope" value="Bacteria"/>
</dbReference>
<dbReference type="Proteomes" id="UP000002194">
    <property type="component" value="Chromosome"/>
</dbReference>
<evidence type="ECO:0000256" key="8">
    <source>
        <dbReference type="PIRNR" id="PIRNR005353"/>
    </source>
</evidence>
<dbReference type="InterPro" id="IPR045018">
    <property type="entry name" value="Azg-like"/>
</dbReference>
<feature type="transmembrane region" description="Helical" evidence="9">
    <location>
        <begin position="330"/>
        <end position="348"/>
    </location>
</feature>
<dbReference type="PIRSF" id="PIRSF005353">
    <property type="entry name" value="PbuG"/>
    <property type="match status" value="1"/>
</dbReference>
<evidence type="ECO:0000256" key="9">
    <source>
        <dbReference type="SAM" id="Phobius"/>
    </source>
</evidence>
<dbReference type="AlphaFoldDB" id="Q72A84"/>
<keyword evidence="3 8" id="KW-0813">Transport</keyword>
<dbReference type="PATRIC" id="fig|882.5.peg.1925"/>
<feature type="transmembrane region" description="Helical" evidence="9">
    <location>
        <begin position="244"/>
        <end position="265"/>
    </location>
</feature>
<keyword evidence="6 8" id="KW-1133">Transmembrane helix</keyword>
<dbReference type="KEGG" id="dvu:DVU_2113"/>
<name>Q72A84_NITV2</name>
<keyword evidence="7 8" id="KW-0472">Membrane</keyword>
<dbReference type="InterPro" id="IPR026033">
    <property type="entry name" value="Azg-like_bact_archaea"/>
</dbReference>
<evidence type="ECO:0000256" key="2">
    <source>
        <dbReference type="ARBA" id="ARBA00005697"/>
    </source>
</evidence>
<dbReference type="InterPro" id="IPR006043">
    <property type="entry name" value="NCS2"/>
</dbReference>
<organism evidence="10 11">
    <name type="scientific">Nitratidesulfovibrio vulgaris (strain ATCC 29579 / DSM 644 / CCUG 34227 / NCIMB 8303 / VKM B-1760 / Hildenborough)</name>
    <name type="common">Desulfovibrio vulgaris</name>
    <dbReference type="NCBI Taxonomy" id="882"/>
    <lineage>
        <taxon>Bacteria</taxon>
        <taxon>Pseudomonadati</taxon>
        <taxon>Thermodesulfobacteriota</taxon>
        <taxon>Desulfovibrionia</taxon>
        <taxon>Desulfovibrionales</taxon>
        <taxon>Desulfovibrionaceae</taxon>
        <taxon>Nitratidesulfovibrio</taxon>
    </lineage>
</organism>
<evidence type="ECO:0000313" key="11">
    <source>
        <dbReference type="Proteomes" id="UP000002194"/>
    </source>
</evidence>